<name>A0A7X2H024_9NEIS</name>
<dbReference type="Proteomes" id="UP000486297">
    <property type="component" value="Unassembled WGS sequence"/>
</dbReference>
<keyword evidence="1" id="KW-0812">Transmembrane</keyword>
<gene>
    <name evidence="2" type="ORF">GJU80_11065</name>
</gene>
<evidence type="ECO:0000313" key="3">
    <source>
        <dbReference type="Proteomes" id="UP000486297"/>
    </source>
</evidence>
<accession>A0A7X2H024</accession>
<comment type="caution">
    <text evidence="2">The sequence shown here is derived from an EMBL/GenBank/DDBJ whole genome shotgun (WGS) entry which is preliminary data.</text>
</comment>
<organism evidence="2 3">
    <name type="scientific">Neisseria brasiliensis</name>
    <dbReference type="NCBI Taxonomy" id="2666100"/>
    <lineage>
        <taxon>Bacteria</taxon>
        <taxon>Pseudomonadati</taxon>
        <taxon>Pseudomonadota</taxon>
        <taxon>Betaproteobacteria</taxon>
        <taxon>Neisseriales</taxon>
        <taxon>Neisseriaceae</taxon>
        <taxon>Neisseria</taxon>
    </lineage>
</organism>
<keyword evidence="1" id="KW-1133">Transmembrane helix</keyword>
<keyword evidence="3" id="KW-1185">Reference proteome</keyword>
<sequence length="66" mass="7502">MKALLAYIRDMISMIFILAWMVFFAVFGLIAAIAYNFYPTTTLIIVALTLPGLIVEFLKDLRSKNN</sequence>
<dbReference type="EMBL" id="WJXO01000001">
    <property type="protein sequence ID" value="MRN38999.1"/>
    <property type="molecule type" value="Genomic_DNA"/>
</dbReference>
<feature type="transmembrane region" description="Helical" evidence="1">
    <location>
        <begin position="12"/>
        <end position="35"/>
    </location>
</feature>
<keyword evidence="1" id="KW-0472">Membrane</keyword>
<evidence type="ECO:0000256" key="1">
    <source>
        <dbReference type="SAM" id="Phobius"/>
    </source>
</evidence>
<evidence type="ECO:0000313" key="2">
    <source>
        <dbReference type="EMBL" id="MRN38999.1"/>
    </source>
</evidence>
<reference evidence="2" key="1">
    <citation type="journal article" name="Emerg. Infect. Dis.">
        <title>Two cases of a newly characterized neisseria species.</title>
        <authorList>
            <person name="Mustapha M."/>
            <person name="Lemos A.P.S."/>
            <person name="Harrison L.H."/>
            <person name="Vantyne D."/>
            <person name="Sacchi C.T."/>
        </authorList>
    </citation>
    <scope>NUCLEOTIDE SEQUENCE</scope>
    <source>
        <strain evidence="2">N.95.16</strain>
    </source>
</reference>
<dbReference type="RefSeq" id="WP_095503384.1">
    <property type="nucleotide sequence ID" value="NZ_WJXO01000001.1"/>
</dbReference>
<proteinExistence type="predicted"/>
<dbReference type="AlphaFoldDB" id="A0A7X2H024"/>
<protein>
    <submittedName>
        <fullName evidence="2">Uncharacterized protein</fullName>
    </submittedName>
</protein>
<feature type="transmembrane region" description="Helical" evidence="1">
    <location>
        <begin position="41"/>
        <end position="58"/>
    </location>
</feature>